<gene>
    <name evidence="2" type="primary">pilA</name>
    <name evidence="2" type="ORF">NCTC11388_00973</name>
</gene>
<dbReference type="InterPro" id="IPR031982">
    <property type="entry name" value="PilE-like"/>
</dbReference>
<name>A0A380BKH8_SPHSI</name>
<dbReference type="AlphaFoldDB" id="A0A380BKH8"/>
<dbReference type="InterPro" id="IPR045584">
    <property type="entry name" value="Pilin-like"/>
</dbReference>
<keyword evidence="1" id="KW-0472">Membrane</keyword>
<evidence type="ECO:0000256" key="1">
    <source>
        <dbReference type="SAM" id="Phobius"/>
    </source>
</evidence>
<evidence type="ECO:0000313" key="2">
    <source>
        <dbReference type="EMBL" id="SUJ02337.1"/>
    </source>
</evidence>
<dbReference type="NCBIfam" id="TIGR02532">
    <property type="entry name" value="IV_pilin_GFxxxE"/>
    <property type="match status" value="1"/>
</dbReference>
<dbReference type="EMBL" id="UGYW01000002">
    <property type="protein sequence ID" value="SUJ02337.1"/>
    <property type="molecule type" value="Genomic_DNA"/>
</dbReference>
<keyword evidence="1" id="KW-1133">Transmembrane helix</keyword>
<protein>
    <submittedName>
        <fullName evidence="2">Pilin</fullName>
    </submittedName>
</protein>
<proteinExistence type="predicted"/>
<dbReference type="Pfam" id="PF07963">
    <property type="entry name" value="N_methyl"/>
    <property type="match status" value="1"/>
</dbReference>
<evidence type="ECO:0000313" key="3">
    <source>
        <dbReference type="Proteomes" id="UP000254893"/>
    </source>
</evidence>
<keyword evidence="1" id="KW-0812">Transmembrane</keyword>
<reference evidence="2 3" key="1">
    <citation type="submission" date="2018-06" db="EMBL/GenBank/DDBJ databases">
        <authorList>
            <consortium name="Pathogen Informatics"/>
            <person name="Doyle S."/>
        </authorList>
    </citation>
    <scope>NUCLEOTIDE SEQUENCE [LARGE SCALE GENOMIC DNA]</scope>
    <source>
        <strain evidence="2 3">NCTC11388</strain>
    </source>
</reference>
<organism evidence="2 3">
    <name type="scientific">Sphingobacterium spiritivorum</name>
    <name type="common">Flavobacterium spiritivorum</name>
    <dbReference type="NCBI Taxonomy" id="258"/>
    <lineage>
        <taxon>Bacteria</taxon>
        <taxon>Pseudomonadati</taxon>
        <taxon>Bacteroidota</taxon>
        <taxon>Sphingobacteriia</taxon>
        <taxon>Sphingobacteriales</taxon>
        <taxon>Sphingobacteriaceae</taxon>
        <taxon>Sphingobacterium</taxon>
    </lineage>
</organism>
<dbReference type="SUPFAM" id="SSF54523">
    <property type="entry name" value="Pili subunits"/>
    <property type="match status" value="1"/>
</dbReference>
<dbReference type="GO" id="GO:0043683">
    <property type="term" value="P:type IV pilus assembly"/>
    <property type="evidence" value="ECO:0007669"/>
    <property type="project" value="InterPro"/>
</dbReference>
<accession>A0A380BKH8</accession>
<feature type="transmembrane region" description="Helical" evidence="1">
    <location>
        <begin position="38"/>
        <end position="60"/>
    </location>
</feature>
<dbReference type="Pfam" id="PF16732">
    <property type="entry name" value="ComP_DUS"/>
    <property type="match status" value="1"/>
</dbReference>
<dbReference type="Gene3D" id="3.30.700.10">
    <property type="entry name" value="Glycoprotein, Type 4 Pilin"/>
    <property type="match status" value="1"/>
</dbReference>
<sequence length="159" mass="18325">MIIFFEPEYFITFRLNFEITVMKIINQRRLKAYTLTEILVVLVIIGILILLALPNLLPLITKAKSTEAKMQLQHVQTLQQNYFYEKSKYSGNLEELGFVQEKLSTDGKDGKANYRIEIVKAEQNSFIAKATAVVDFDGDGTFNVWEIDQDKNLREVTPD</sequence>
<dbReference type="Proteomes" id="UP000254893">
    <property type="component" value="Unassembled WGS sequence"/>
</dbReference>
<dbReference type="InterPro" id="IPR012902">
    <property type="entry name" value="N_methyl_site"/>
</dbReference>